<dbReference type="PROSITE" id="PS52016">
    <property type="entry name" value="TONB_DEPENDENT_REC_3"/>
    <property type="match status" value="1"/>
</dbReference>
<evidence type="ECO:0000256" key="10">
    <source>
        <dbReference type="ARBA" id="ARBA00023237"/>
    </source>
</evidence>
<comment type="caution">
    <text evidence="15">The sequence shown here is derived from an EMBL/GenBank/DDBJ whole genome shotgun (WGS) entry which is preliminary data.</text>
</comment>
<proteinExistence type="inferred from homology"/>
<keyword evidence="7" id="KW-0406">Ion transport</keyword>
<keyword evidence="10 11" id="KW-0998">Cell outer membrane</keyword>
<dbReference type="PANTHER" id="PTHR32552">
    <property type="entry name" value="FERRICHROME IRON RECEPTOR-RELATED"/>
    <property type="match status" value="1"/>
</dbReference>
<sequence length="760" mass="82555">MCAGMIALATPAFAQDGTAAPGASETTGVTDIIVTARKKAESLQNVPLSITGIGAEEIADRDISSIGNIDNLAPSVFIETAAGPTTSGVVANIRGIGGSDSTGVSDYPIAMYIDGVLMSRPNALLFDMVDLERIEVLRGPQGTLFGRNTTGGAINIFTKAPSDTFGLEEKLTIGSDNLLKSRTTINTGQWGDSGISAKLAYSHEEQDGYVKNTLKKNTADPGARNSESGFLAIHGDVSPSFSFDLRADVTSARNAPIWQQLTAINPLQYQYFSQSESLGGAPLIVDNNYRKRVTIADQPRGKQTIWGTSLTMEYEVSPALTLKSITGYRRFKESQAVNNDGQGELLGRLVNGSIGRVYMFDYPEPARARDRQFSTELQATGTISDFDYVVGLYYFDQKYGSITTQHFTSVVQMSPTDLRGANLVSLRDYETRARSYAAFTQVSWKPSAVDGLEITGGLRFTHDKKELSQANAFNGAALRPGFAKNSWDNLSWLGSVTYRFSPELLVYARVSTAYRAGGFDAGGGGNPNGYDPEKAVSYEAGLKTDLLDRRLRINLSGYITDYKDLQISQFTAGSNGGGTRTVNAGKVTFSGFEAEATAVLADFLTLDGSVGYVHPKYKTYLYRNPSDDKLINVADEVHLAHVSKWTARVGGAWDIAQWDSASLSLRVDYSYKSSAPTFPLDRVSPFNPYIRRSAQNELSARLTLKDVQLGEKLNLTIQAYGENILNEKRRISAVDFGALGFATRTWGPDRRFGLTVTAAY</sequence>
<keyword evidence="6" id="KW-0408">Iron</keyword>
<dbReference type="InterPro" id="IPR012910">
    <property type="entry name" value="Plug_dom"/>
</dbReference>
<comment type="similarity">
    <text evidence="11 12">Belongs to the TonB-dependent receptor family.</text>
</comment>
<dbReference type="InterPro" id="IPR000531">
    <property type="entry name" value="Beta-barrel_TonB"/>
</dbReference>
<evidence type="ECO:0000259" key="13">
    <source>
        <dbReference type="Pfam" id="PF00593"/>
    </source>
</evidence>
<evidence type="ECO:0000313" key="16">
    <source>
        <dbReference type="Proteomes" id="UP000016568"/>
    </source>
</evidence>
<dbReference type="GO" id="GO:0006826">
    <property type="term" value="P:iron ion transport"/>
    <property type="evidence" value="ECO:0007669"/>
    <property type="project" value="UniProtKB-KW"/>
</dbReference>
<evidence type="ECO:0000256" key="8">
    <source>
        <dbReference type="ARBA" id="ARBA00023077"/>
    </source>
</evidence>
<dbReference type="Gene3D" id="2.40.170.20">
    <property type="entry name" value="TonB-dependent receptor, beta-barrel domain"/>
    <property type="match status" value="1"/>
</dbReference>
<feature type="domain" description="TonB-dependent receptor plug" evidence="14">
    <location>
        <begin position="43"/>
        <end position="153"/>
    </location>
</feature>
<evidence type="ECO:0000259" key="14">
    <source>
        <dbReference type="Pfam" id="PF07715"/>
    </source>
</evidence>
<dbReference type="SUPFAM" id="SSF56935">
    <property type="entry name" value="Porins"/>
    <property type="match status" value="1"/>
</dbReference>
<evidence type="ECO:0000256" key="2">
    <source>
        <dbReference type="ARBA" id="ARBA00022448"/>
    </source>
</evidence>
<feature type="domain" description="TonB-dependent receptor-like beta-barrel" evidence="13">
    <location>
        <begin position="264"/>
        <end position="724"/>
    </location>
</feature>
<evidence type="ECO:0000256" key="6">
    <source>
        <dbReference type="ARBA" id="ARBA00023004"/>
    </source>
</evidence>
<dbReference type="Pfam" id="PF00593">
    <property type="entry name" value="TonB_dep_Rec_b-barrel"/>
    <property type="match status" value="1"/>
</dbReference>
<dbReference type="Proteomes" id="UP000016568">
    <property type="component" value="Unassembled WGS sequence"/>
</dbReference>
<accession>U2YKZ8</accession>
<dbReference type="PANTHER" id="PTHR32552:SF81">
    <property type="entry name" value="TONB-DEPENDENT OUTER MEMBRANE RECEPTOR"/>
    <property type="match status" value="1"/>
</dbReference>
<dbReference type="eggNOG" id="COG4774">
    <property type="taxonomic scope" value="Bacteria"/>
</dbReference>
<protein>
    <submittedName>
        <fullName evidence="15">Putative TonB-dependent receptor</fullName>
    </submittedName>
</protein>
<evidence type="ECO:0000256" key="4">
    <source>
        <dbReference type="ARBA" id="ARBA00022496"/>
    </source>
</evidence>
<evidence type="ECO:0000256" key="11">
    <source>
        <dbReference type="PROSITE-ProRule" id="PRU01360"/>
    </source>
</evidence>
<organism evidence="15 16">
    <name type="scientific">Caenibius tardaugens NBRC 16725</name>
    <dbReference type="NCBI Taxonomy" id="1219035"/>
    <lineage>
        <taxon>Bacteria</taxon>
        <taxon>Pseudomonadati</taxon>
        <taxon>Pseudomonadota</taxon>
        <taxon>Alphaproteobacteria</taxon>
        <taxon>Sphingomonadales</taxon>
        <taxon>Erythrobacteraceae</taxon>
        <taxon>Caenibius</taxon>
    </lineage>
</organism>
<evidence type="ECO:0000256" key="12">
    <source>
        <dbReference type="RuleBase" id="RU003357"/>
    </source>
</evidence>
<keyword evidence="16" id="KW-1185">Reference proteome</keyword>
<evidence type="ECO:0000256" key="7">
    <source>
        <dbReference type="ARBA" id="ARBA00023065"/>
    </source>
</evidence>
<reference evidence="15 16" key="1">
    <citation type="submission" date="2013-09" db="EMBL/GenBank/DDBJ databases">
        <title>Whole genome shotgun sequence of Novosphingobium tardaugens NBRC 16725.</title>
        <authorList>
            <person name="Isaki S."/>
            <person name="Hosoyama A."/>
            <person name="Tsuchikane K."/>
            <person name="Katsumata H."/>
            <person name="Ando Y."/>
            <person name="Yamazaki S."/>
            <person name="Fujita N."/>
        </authorList>
    </citation>
    <scope>NUCLEOTIDE SEQUENCE [LARGE SCALE GENOMIC DNA]</scope>
    <source>
        <strain evidence="15 16">NBRC 16725</strain>
    </source>
</reference>
<keyword evidence="9 11" id="KW-0472">Membrane</keyword>
<evidence type="ECO:0000256" key="5">
    <source>
        <dbReference type="ARBA" id="ARBA00022692"/>
    </source>
</evidence>
<dbReference type="InterPro" id="IPR036942">
    <property type="entry name" value="Beta-barrel_TonB_sf"/>
</dbReference>
<dbReference type="GO" id="GO:0009279">
    <property type="term" value="C:cell outer membrane"/>
    <property type="evidence" value="ECO:0007669"/>
    <property type="project" value="UniProtKB-SubCell"/>
</dbReference>
<comment type="subcellular location">
    <subcellularLocation>
        <location evidence="1 11">Cell outer membrane</location>
        <topology evidence="1 11">Multi-pass membrane protein</topology>
    </subcellularLocation>
</comment>
<name>U2YKZ8_9SPHN</name>
<keyword evidence="15" id="KW-0675">Receptor</keyword>
<dbReference type="Pfam" id="PF07715">
    <property type="entry name" value="Plug"/>
    <property type="match status" value="1"/>
</dbReference>
<dbReference type="EMBL" id="BASZ01000005">
    <property type="protein sequence ID" value="GAD49260.1"/>
    <property type="molecule type" value="Genomic_DNA"/>
</dbReference>
<evidence type="ECO:0000256" key="9">
    <source>
        <dbReference type="ARBA" id="ARBA00023136"/>
    </source>
</evidence>
<keyword evidence="8 12" id="KW-0798">TonB box</keyword>
<keyword evidence="2 11" id="KW-0813">Transport</keyword>
<keyword evidence="5 11" id="KW-0812">Transmembrane</keyword>
<dbReference type="AlphaFoldDB" id="U2YKZ8"/>
<gene>
    <name evidence="15" type="ORF">NT2_05_01800</name>
</gene>
<dbReference type="InterPro" id="IPR039426">
    <property type="entry name" value="TonB-dep_rcpt-like"/>
</dbReference>
<evidence type="ECO:0000256" key="1">
    <source>
        <dbReference type="ARBA" id="ARBA00004571"/>
    </source>
</evidence>
<keyword evidence="3 11" id="KW-1134">Transmembrane beta strand</keyword>
<keyword evidence="4" id="KW-0410">Iron transport</keyword>
<evidence type="ECO:0000256" key="3">
    <source>
        <dbReference type="ARBA" id="ARBA00022452"/>
    </source>
</evidence>
<evidence type="ECO:0000313" key="15">
    <source>
        <dbReference type="EMBL" id="GAD49260.1"/>
    </source>
</evidence>